<dbReference type="PANTHER" id="PTHR44329:SF260">
    <property type="entry name" value="PROTEIN KINASE DOMAIN-CONTAINING PROTEIN"/>
    <property type="match status" value="1"/>
</dbReference>
<dbReference type="InterPro" id="IPR000719">
    <property type="entry name" value="Prot_kinase_dom"/>
</dbReference>
<organism evidence="2">
    <name type="scientific">viral metagenome</name>
    <dbReference type="NCBI Taxonomy" id="1070528"/>
    <lineage>
        <taxon>unclassified sequences</taxon>
        <taxon>metagenomes</taxon>
        <taxon>organismal metagenomes</taxon>
    </lineage>
</organism>
<dbReference type="InterPro" id="IPR011009">
    <property type="entry name" value="Kinase-like_dom_sf"/>
</dbReference>
<reference evidence="2" key="1">
    <citation type="journal article" date="2020" name="Nature">
        <title>Giant virus diversity and host interactions through global metagenomics.</title>
        <authorList>
            <person name="Schulz F."/>
            <person name="Roux S."/>
            <person name="Paez-Espino D."/>
            <person name="Jungbluth S."/>
            <person name="Walsh D.A."/>
            <person name="Denef V.J."/>
            <person name="McMahon K.D."/>
            <person name="Konstantinidis K.T."/>
            <person name="Eloe-Fadrosh E.A."/>
            <person name="Kyrpides N.C."/>
            <person name="Woyke T."/>
        </authorList>
    </citation>
    <scope>NUCLEOTIDE SEQUENCE</scope>
    <source>
        <strain evidence="2">GVMAG-S-1101169-75</strain>
    </source>
</reference>
<dbReference type="InterPro" id="IPR008271">
    <property type="entry name" value="Ser/Thr_kinase_AS"/>
</dbReference>
<dbReference type="GO" id="GO:0005524">
    <property type="term" value="F:ATP binding"/>
    <property type="evidence" value="ECO:0007669"/>
    <property type="project" value="InterPro"/>
</dbReference>
<proteinExistence type="predicted"/>
<name>A0A6C0K2M5_9ZZZZ</name>
<dbReference type="PANTHER" id="PTHR44329">
    <property type="entry name" value="SERINE/THREONINE-PROTEIN KINASE TNNI3K-RELATED"/>
    <property type="match status" value="1"/>
</dbReference>
<dbReference type="InterPro" id="IPR051681">
    <property type="entry name" value="Ser/Thr_Kinases-Pseudokinases"/>
</dbReference>
<evidence type="ECO:0000259" key="1">
    <source>
        <dbReference type="PROSITE" id="PS50011"/>
    </source>
</evidence>
<dbReference type="SUPFAM" id="SSF56112">
    <property type="entry name" value="Protein kinase-like (PK-like)"/>
    <property type="match status" value="1"/>
</dbReference>
<accession>A0A6C0K2M5</accession>
<dbReference type="Gene3D" id="1.10.510.10">
    <property type="entry name" value="Transferase(Phosphotransferase) domain 1"/>
    <property type="match status" value="1"/>
</dbReference>
<dbReference type="GO" id="GO:0004674">
    <property type="term" value="F:protein serine/threonine kinase activity"/>
    <property type="evidence" value="ECO:0007669"/>
    <property type="project" value="TreeGrafter"/>
</dbReference>
<dbReference type="PROSITE" id="PS50011">
    <property type="entry name" value="PROTEIN_KINASE_DOM"/>
    <property type="match status" value="1"/>
</dbReference>
<dbReference type="EMBL" id="MN740790">
    <property type="protein sequence ID" value="QHU11813.1"/>
    <property type="molecule type" value="Genomic_DNA"/>
</dbReference>
<dbReference type="AlphaFoldDB" id="A0A6C0K2M5"/>
<dbReference type="SMART" id="SM00220">
    <property type="entry name" value="S_TKc"/>
    <property type="match status" value="1"/>
</dbReference>
<protein>
    <recommendedName>
        <fullName evidence="1">Protein kinase domain-containing protein</fullName>
    </recommendedName>
</protein>
<dbReference type="PROSITE" id="PS00108">
    <property type="entry name" value="PROTEIN_KINASE_ST"/>
    <property type="match status" value="1"/>
</dbReference>
<sequence length="284" mass="34014">MKKKIIMEEISMSDLEPPQYKLGSGEFGRVFEATFRGKPVVYKIMKHAIHNSVHENELKILYSLRDVSHVPRVYGFARCPERDILYLIMEKAPGITLYNYVFYNDISFLWRLYMAKNICRTIAHLHERFVLYRDLKPDNIVIDPSDHHHFLIDFGLSVQCASIDERVEGMAGTPGYMAPEIYMEKQYGFPIDIYSLGMTLYFLFTHREPERLSVLYYRLTHLNVPRDIQMIILDCLQLNPRDRPTAMDLHNRLTDIYTRWRRVKQVQKKKKPQQRWWSFWWCRP</sequence>
<feature type="domain" description="Protein kinase" evidence="1">
    <location>
        <begin position="16"/>
        <end position="253"/>
    </location>
</feature>
<dbReference type="CDD" id="cd14014">
    <property type="entry name" value="STKc_PknB_like"/>
    <property type="match status" value="1"/>
</dbReference>
<evidence type="ECO:0000313" key="2">
    <source>
        <dbReference type="EMBL" id="QHU11813.1"/>
    </source>
</evidence>
<dbReference type="Pfam" id="PF00069">
    <property type="entry name" value="Pkinase"/>
    <property type="match status" value="1"/>
</dbReference>
<dbReference type="Gene3D" id="3.30.200.20">
    <property type="entry name" value="Phosphorylase Kinase, domain 1"/>
    <property type="match status" value="1"/>
</dbReference>